<accession>A0A1X9ND14</accession>
<keyword evidence="2" id="KW-1185">Reference proteome</keyword>
<sequence length="73" mass="7682">MKTNRREFIGFSAGSVAVAASGLSLSSLTRAETAAEHNAEELAACYANPFSTHAMPSLLSPVVDVTGFENHNK</sequence>
<organism evidence="1 2">
    <name type="scientific">Oceanicoccus sagamiensis</name>
    <dbReference type="NCBI Taxonomy" id="716816"/>
    <lineage>
        <taxon>Bacteria</taxon>
        <taxon>Pseudomonadati</taxon>
        <taxon>Pseudomonadota</taxon>
        <taxon>Gammaproteobacteria</taxon>
        <taxon>Cellvibrionales</taxon>
        <taxon>Spongiibacteraceae</taxon>
        <taxon>Oceanicoccus</taxon>
    </lineage>
</organism>
<dbReference type="STRING" id="716816.BST96_04400"/>
<dbReference type="AlphaFoldDB" id="A0A1X9ND14"/>
<protein>
    <submittedName>
        <fullName evidence="1">Uncharacterized protein</fullName>
    </submittedName>
</protein>
<dbReference type="Proteomes" id="UP000193450">
    <property type="component" value="Chromosome"/>
</dbReference>
<dbReference type="PROSITE" id="PS51318">
    <property type="entry name" value="TAT"/>
    <property type="match status" value="1"/>
</dbReference>
<proteinExistence type="predicted"/>
<dbReference type="EMBL" id="CP019343">
    <property type="protein sequence ID" value="ARN73419.1"/>
    <property type="molecule type" value="Genomic_DNA"/>
</dbReference>
<evidence type="ECO:0000313" key="2">
    <source>
        <dbReference type="Proteomes" id="UP000193450"/>
    </source>
</evidence>
<dbReference type="InterPro" id="IPR006311">
    <property type="entry name" value="TAT_signal"/>
</dbReference>
<dbReference type="KEGG" id="osg:BST96_04400"/>
<name>A0A1X9ND14_9GAMM</name>
<dbReference type="RefSeq" id="WP_085757530.1">
    <property type="nucleotide sequence ID" value="NZ_CP019343.1"/>
</dbReference>
<gene>
    <name evidence="1" type="ORF">BST96_04400</name>
</gene>
<evidence type="ECO:0000313" key="1">
    <source>
        <dbReference type="EMBL" id="ARN73419.1"/>
    </source>
</evidence>
<reference evidence="1 2" key="1">
    <citation type="submission" date="2016-11" db="EMBL/GenBank/DDBJ databases">
        <title>Trade-off between light-utilization and light-protection in marine flavobacteria.</title>
        <authorList>
            <person name="Kumagai Y."/>
        </authorList>
    </citation>
    <scope>NUCLEOTIDE SEQUENCE [LARGE SCALE GENOMIC DNA]</scope>
    <source>
        <strain evidence="1 2">NBRC 107125</strain>
    </source>
</reference>